<dbReference type="InterPro" id="IPR036259">
    <property type="entry name" value="MFS_trans_sf"/>
</dbReference>
<keyword evidence="8" id="KW-1185">Reference proteome</keyword>
<keyword evidence="4 6" id="KW-1133">Transmembrane helix</keyword>
<evidence type="ECO:0000256" key="3">
    <source>
        <dbReference type="ARBA" id="ARBA00022692"/>
    </source>
</evidence>
<dbReference type="Gene3D" id="1.20.1250.20">
    <property type="entry name" value="MFS general substrate transporter like domains"/>
    <property type="match status" value="1"/>
</dbReference>
<feature type="domain" description="Major facilitator superfamily (MFS) profile" evidence="7">
    <location>
        <begin position="101"/>
        <end position="523"/>
    </location>
</feature>
<name>A0A6J0SDJ8_9SAUR</name>
<feature type="transmembrane region" description="Helical" evidence="6">
    <location>
        <begin position="352"/>
        <end position="371"/>
    </location>
</feature>
<evidence type="ECO:0000256" key="5">
    <source>
        <dbReference type="ARBA" id="ARBA00023136"/>
    </source>
</evidence>
<dbReference type="SUPFAM" id="SSF103473">
    <property type="entry name" value="MFS general substrate transporter"/>
    <property type="match status" value="1"/>
</dbReference>
<protein>
    <submittedName>
        <fullName evidence="9">Solute carrier family 22 member 6-A-like isoform X1</fullName>
    </submittedName>
</protein>
<reference evidence="9" key="1">
    <citation type="submission" date="2025-08" db="UniProtKB">
        <authorList>
            <consortium name="RefSeq"/>
        </authorList>
    </citation>
    <scope>IDENTIFICATION</scope>
</reference>
<dbReference type="PANTHER" id="PTHR24064">
    <property type="entry name" value="SOLUTE CARRIER FAMILY 22 MEMBER"/>
    <property type="match status" value="1"/>
</dbReference>
<dbReference type="GO" id="GO:0022857">
    <property type="term" value="F:transmembrane transporter activity"/>
    <property type="evidence" value="ECO:0007669"/>
    <property type="project" value="InterPro"/>
</dbReference>
<dbReference type="GO" id="GO:0012505">
    <property type="term" value="C:endomembrane system"/>
    <property type="evidence" value="ECO:0007669"/>
    <property type="project" value="UniProtKB-SubCell"/>
</dbReference>
<dbReference type="NCBIfam" id="TIGR00898">
    <property type="entry name" value="2A0119"/>
    <property type="match status" value="1"/>
</dbReference>
<dbReference type="PROSITE" id="PS50850">
    <property type="entry name" value="MFS"/>
    <property type="match status" value="1"/>
</dbReference>
<dbReference type="Pfam" id="PF00083">
    <property type="entry name" value="Sugar_tr"/>
    <property type="match status" value="1"/>
</dbReference>
<feature type="transmembrane region" description="Helical" evidence="6">
    <location>
        <begin position="377"/>
        <end position="398"/>
    </location>
</feature>
<dbReference type="GeneID" id="110069903"/>
<dbReference type="GO" id="GO:0016020">
    <property type="term" value="C:membrane"/>
    <property type="evidence" value="ECO:0007669"/>
    <property type="project" value="InterPro"/>
</dbReference>
<feature type="transmembrane region" description="Helical" evidence="6">
    <location>
        <begin position="235"/>
        <end position="257"/>
    </location>
</feature>
<organism evidence="8 9">
    <name type="scientific">Pogona vitticeps</name>
    <name type="common">central bearded dragon</name>
    <dbReference type="NCBI Taxonomy" id="103695"/>
    <lineage>
        <taxon>Eukaryota</taxon>
        <taxon>Metazoa</taxon>
        <taxon>Chordata</taxon>
        <taxon>Craniata</taxon>
        <taxon>Vertebrata</taxon>
        <taxon>Euteleostomi</taxon>
        <taxon>Lepidosauria</taxon>
        <taxon>Squamata</taxon>
        <taxon>Bifurcata</taxon>
        <taxon>Unidentata</taxon>
        <taxon>Episquamata</taxon>
        <taxon>Toxicofera</taxon>
        <taxon>Iguania</taxon>
        <taxon>Acrodonta</taxon>
        <taxon>Agamidae</taxon>
        <taxon>Amphibolurinae</taxon>
        <taxon>Pogona</taxon>
    </lineage>
</organism>
<dbReference type="RefSeq" id="XP_020633135.2">
    <property type="nucleotide sequence ID" value="XM_020777476.2"/>
</dbReference>
<comment type="subcellular location">
    <subcellularLocation>
        <location evidence="1">Endomembrane system</location>
        <topology evidence="1">Multi-pass membrane protein</topology>
    </subcellularLocation>
</comment>
<dbReference type="InterPro" id="IPR020846">
    <property type="entry name" value="MFS_dom"/>
</dbReference>
<feature type="transmembrane region" description="Helical" evidence="6">
    <location>
        <begin position="205"/>
        <end position="228"/>
    </location>
</feature>
<evidence type="ECO:0000256" key="6">
    <source>
        <dbReference type="SAM" id="Phobius"/>
    </source>
</evidence>
<proteinExistence type="inferred from homology"/>
<accession>A0A6J0SDJ8</accession>
<comment type="similarity">
    <text evidence="2">Belongs to the major facilitator (TC 2.A.1) superfamily. Organic cation transporter (TC 2.A.1.19) family.</text>
</comment>
<evidence type="ECO:0000313" key="8">
    <source>
        <dbReference type="Proteomes" id="UP001652642"/>
    </source>
</evidence>
<gene>
    <name evidence="9" type="primary">LOC110069903</name>
</gene>
<dbReference type="Proteomes" id="UP001652642">
    <property type="component" value="Chromosome 15"/>
</dbReference>
<evidence type="ECO:0000259" key="7">
    <source>
        <dbReference type="PROSITE" id="PS50850"/>
    </source>
</evidence>
<sequence length="565" mass="62436">MTFAELLDRIGGMGRFQVFHVALLVTPILLTASHNLLQNFSAAVPEHHCRIRWAGNASEWPANRTQRMSLQEDLLRIAIPQDATGKPEKCRRFVTPRWHLLAANASLNGTPEPMETEPCHDGWIYDRSVFTNTIIMEWDLVCNLRTRRQMAQSIYMGGVLVGALVFGTLADRFGRKAVLSWSYLQMAVSGVCTAFSPSLTAYCVFRFLVGMALSGIVLNCMSLVLEWVPTKVRTVAGTVVGYSATLGQIILPGLAYALPDWRWLQFAASMPFFAFFIYSWWFAESARWLVLSGKVEKAVEVLKKVAQFNGKKDEGEKLTTEVLKSNMQKELALAQTSYTLVSLARTPTVRRISCCISSVWFATSFAYYGLAMDLQNFGFSIYLIQVAFGSIDIPAKLGSAVGMSYIGRRTTQASSVILAGLAILANTFVPQELRTLRTSLAVLGKGCLASSFNCLYLYTGELYPTVIRQTGMGLGSTLARVGGIVAPMVKMTGEYLPYLPPIIYGTAPILSGIAAIFLPETLNMPLPDTIEEVENRNSPERRLLTRGHEQVLLQKMDQEVAPGRG</sequence>
<feature type="transmembrane region" description="Helical" evidence="6">
    <location>
        <begin position="150"/>
        <end position="169"/>
    </location>
</feature>
<dbReference type="CDD" id="cd17446">
    <property type="entry name" value="MFS_SLC22A6_OAT1_like"/>
    <property type="match status" value="1"/>
</dbReference>
<dbReference type="KEGG" id="pvt:110069903"/>
<evidence type="ECO:0000313" key="9">
    <source>
        <dbReference type="RefSeq" id="XP_020633135.2"/>
    </source>
</evidence>
<dbReference type="AlphaFoldDB" id="A0A6J0SDJ8"/>
<evidence type="ECO:0000256" key="1">
    <source>
        <dbReference type="ARBA" id="ARBA00004127"/>
    </source>
</evidence>
<keyword evidence="5 6" id="KW-0472">Membrane</keyword>
<dbReference type="OrthoDB" id="2544694at2759"/>
<feature type="transmembrane region" description="Helical" evidence="6">
    <location>
        <begin position="498"/>
        <end position="518"/>
    </location>
</feature>
<evidence type="ECO:0000256" key="2">
    <source>
        <dbReference type="ARBA" id="ARBA00009203"/>
    </source>
</evidence>
<dbReference type="InParanoid" id="A0A6J0SDJ8"/>
<dbReference type="InterPro" id="IPR004749">
    <property type="entry name" value="Orgcat_transp/SVOP"/>
</dbReference>
<dbReference type="InterPro" id="IPR005828">
    <property type="entry name" value="MFS_sugar_transport-like"/>
</dbReference>
<feature type="transmembrane region" description="Helical" evidence="6">
    <location>
        <begin position="263"/>
        <end position="283"/>
    </location>
</feature>
<keyword evidence="3 6" id="KW-0812">Transmembrane</keyword>
<evidence type="ECO:0000256" key="4">
    <source>
        <dbReference type="ARBA" id="ARBA00022989"/>
    </source>
</evidence>